<feature type="domain" description="PA" evidence="7">
    <location>
        <begin position="21"/>
        <end position="105"/>
    </location>
</feature>
<dbReference type="InterPro" id="IPR003137">
    <property type="entry name" value="PA_domain"/>
</dbReference>
<sequence>MRYGGKSAIIPPSPIHHIYKDVCNADSYKKFPKSHIALVWKEADCDPYLIAKAAEDAGAAALILYNPPEAKYLSNARVRIVEWTEGDRLIQIPVLSMTHSVGVALASMKDATISVATNTSLEVLETFNVLCDTKRGDPHNVIVVGAHLDGVPAGPGIVDNGSGSATLLEVAIQFYRSRRIRKIENKIRFAWWGAEEVGLLGSRHYVRSLKEGDHKDRRDLQRIAANLNYDMLASPNGRVGIHDGKTAPANVQASSSQITHALSSYFNTTFPKSHHALAPMYAGSDFLPFLNAGIPSGGLDSGAGGIKTAEERRLYGGIAGAPYDGCYHKDCDTVENVDIDLLRIMGKVAAYGVETLAEMKNIRDWLDIHIRRR</sequence>
<proteinExistence type="inferred from homology"/>
<evidence type="ECO:0000259" key="8">
    <source>
        <dbReference type="Pfam" id="PF04389"/>
    </source>
</evidence>
<dbReference type="Proteomes" id="UP001212841">
    <property type="component" value="Unassembled WGS sequence"/>
</dbReference>
<organism evidence="9 10">
    <name type="scientific">Rhizophlyctis rosea</name>
    <dbReference type="NCBI Taxonomy" id="64517"/>
    <lineage>
        <taxon>Eukaryota</taxon>
        <taxon>Fungi</taxon>
        <taxon>Fungi incertae sedis</taxon>
        <taxon>Chytridiomycota</taxon>
        <taxon>Chytridiomycota incertae sedis</taxon>
        <taxon>Chytridiomycetes</taxon>
        <taxon>Rhizophlyctidales</taxon>
        <taxon>Rhizophlyctidaceae</taxon>
        <taxon>Rhizophlyctis</taxon>
    </lineage>
</organism>
<keyword evidence="3 6" id="KW-0645">Protease</keyword>
<dbReference type="InterPro" id="IPR046450">
    <property type="entry name" value="PA_dom_sf"/>
</dbReference>
<dbReference type="Pfam" id="PF04389">
    <property type="entry name" value="Peptidase_M28"/>
    <property type="match status" value="1"/>
</dbReference>
<dbReference type="Pfam" id="PF02225">
    <property type="entry name" value="PA"/>
    <property type="match status" value="1"/>
</dbReference>
<dbReference type="EC" id="3.4.-.-" evidence="6"/>
<keyword evidence="6" id="KW-0479">Metal-binding</keyword>
<dbReference type="InterPro" id="IPR045175">
    <property type="entry name" value="M28_fam"/>
</dbReference>
<comment type="similarity">
    <text evidence="2">Belongs to the peptidase M28 family. M28B subfamily.</text>
</comment>
<dbReference type="PANTHER" id="PTHR12147:SF26">
    <property type="entry name" value="PEPTIDASE M28 DOMAIN-CONTAINING PROTEIN"/>
    <property type="match status" value="1"/>
</dbReference>
<reference evidence="9" key="1">
    <citation type="submission" date="2020-05" db="EMBL/GenBank/DDBJ databases">
        <title>Phylogenomic resolution of chytrid fungi.</title>
        <authorList>
            <person name="Stajich J.E."/>
            <person name="Amses K."/>
            <person name="Simmons R."/>
            <person name="Seto K."/>
            <person name="Myers J."/>
            <person name="Bonds A."/>
            <person name="Quandt C.A."/>
            <person name="Barry K."/>
            <person name="Liu P."/>
            <person name="Grigoriev I."/>
            <person name="Longcore J.E."/>
            <person name="James T.Y."/>
        </authorList>
    </citation>
    <scope>NUCLEOTIDE SEQUENCE</scope>
    <source>
        <strain evidence="9">JEL0318</strain>
    </source>
</reference>
<feature type="domain" description="Peptidase M28" evidence="8">
    <location>
        <begin position="128"/>
        <end position="351"/>
    </location>
</feature>
<dbReference type="GO" id="GO:0046872">
    <property type="term" value="F:metal ion binding"/>
    <property type="evidence" value="ECO:0007669"/>
    <property type="project" value="UniProtKB-KW"/>
</dbReference>
<evidence type="ECO:0000256" key="3">
    <source>
        <dbReference type="ARBA" id="ARBA00022670"/>
    </source>
</evidence>
<keyword evidence="5 6" id="KW-0862">Zinc</keyword>
<comment type="cofactor">
    <cofactor evidence="1">
        <name>Zn(2+)</name>
        <dbReference type="ChEBI" id="CHEBI:29105"/>
    </cofactor>
</comment>
<accession>A0AAD5X7I5</accession>
<dbReference type="InterPro" id="IPR007484">
    <property type="entry name" value="Peptidase_M28"/>
</dbReference>
<dbReference type="SUPFAM" id="SSF53187">
    <property type="entry name" value="Zn-dependent exopeptidases"/>
    <property type="match status" value="1"/>
</dbReference>
<dbReference type="GO" id="GO:0008235">
    <property type="term" value="F:metalloexopeptidase activity"/>
    <property type="evidence" value="ECO:0007669"/>
    <property type="project" value="InterPro"/>
</dbReference>
<dbReference type="SUPFAM" id="SSF52025">
    <property type="entry name" value="PA domain"/>
    <property type="match status" value="1"/>
</dbReference>
<gene>
    <name evidence="9" type="primary">LAP2</name>
    <name evidence="9" type="ORF">HK097_001059</name>
</gene>
<dbReference type="GO" id="GO:0006508">
    <property type="term" value="P:proteolysis"/>
    <property type="evidence" value="ECO:0007669"/>
    <property type="project" value="UniProtKB-KW"/>
</dbReference>
<keyword evidence="4 6" id="KW-0378">Hydrolase</keyword>
<protein>
    <recommendedName>
        <fullName evidence="6">Peptide hydrolase</fullName>
        <ecNumber evidence="6">3.4.-.-</ecNumber>
    </recommendedName>
</protein>
<evidence type="ECO:0000256" key="1">
    <source>
        <dbReference type="ARBA" id="ARBA00001947"/>
    </source>
</evidence>
<evidence type="ECO:0000256" key="2">
    <source>
        <dbReference type="ARBA" id="ARBA00005634"/>
    </source>
</evidence>
<dbReference type="EMBL" id="JADGJD010000120">
    <property type="protein sequence ID" value="KAJ3054716.1"/>
    <property type="molecule type" value="Genomic_DNA"/>
</dbReference>
<keyword evidence="10" id="KW-1185">Reference proteome</keyword>
<evidence type="ECO:0000313" key="10">
    <source>
        <dbReference type="Proteomes" id="UP001212841"/>
    </source>
</evidence>
<dbReference type="AlphaFoldDB" id="A0AAD5X7I5"/>
<dbReference type="Gene3D" id="3.40.630.10">
    <property type="entry name" value="Zn peptidases"/>
    <property type="match status" value="1"/>
</dbReference>
<comment type="caution">
    <text evidence="9">The sequence shown here is derived from an EMBL/GenBank/DDBJ whole genome shotgun (WGS) entry which is preliminary data.</text>
</comment>
<keyword evidence="9" id="KW-0031">Aminopeptidase</keyword>
<evidence type="ECO:0000259" key="7">
    <source>
        <dbReference type="Pfam" id="PF02225"/>
    </source>
</evidence>
<evidence type="ECO:0000256" key="4">
    <source>
        <dbReference type="ARBA" id="ARBA00022801"/>
    </source>
</evidence>
<dbReference type="GO" id="GO:0004177">
    <property type="term" value="F:aminopeptidase activity"/>
    <property type="evidence" value="ECO:0007669"/>
    <property type="project" value="UniProtKB-KW"/>
</dbReference>
<dbReference type="PANTHER" id="PTHR12147">
    <property type="entry name" value="METALLOPEPTIDASE M28 FAMILY MEMBER"/>
    <property type="match status" value="1"/>
</dbReference>
<evidence type="ECO:0000256" key="5">
    <source>
        <dbReference type="ARBA" id="ARBA00022833"/>
    </source>
</evidence>
<evidence type="ECO:0000256" key="6">
    <source>
        <dbReference type="RuleBase" id="RU361240"/>
    </source>
</evidence>
<evidence type="ECO:0000313" key="9">
    <source>
        <dbReference type="EMBL" id="KAJ3054716.1"/>
    </source>
</evidence>
<name>A0AAD5X7I5_9FUNG</name>